<dbReference type="Proteomes" id="UP001497482">
    <property type="component" value="Chromosome 23"/>
</dbReference>
<name>A0AAV2LEM1_KNICA</name>
<proteinExistence type="predicted"/>
<sequence>MELSALTLMVPRSSKASSLFAFSTSGKKQNKSSILNRPLCVERDKTKQARRDGVLRTENLESRRHEVWPRITLLSRCLGLDNAWRRERCNGAD</sequence>
<protein>
    <submittedName>
        <fullName evidence="1">Uncharacterized protein</fullName>
    </submittedName>
</protein>
<gene>
    <name evidence="1" type="ORF">KC01_LOCUS28101</name>
</gene>
<dbReference type="AlphaFoldDB" id="A0AAV2LEM1"/>
<evidence type="ECO:0000313" key="1">
    <source>
        <dbReference type="EMBL" id="CAL1599916.1"/>
    </source>
</evidence>
<reference evidence="1 2" key="1">
    <citation type="submission" date="2024-04" db="EMBL/GenBank/DDBJ databases">
        <authorList>
            <person name="Waldvogel A.-M."/>
            <person name="Schoenle A."/>
        </authorList>
    </citation>
    <scope>NUCLEOTIDE SEQUENCE [LARGE SCALE GENOMIC DNA]</scope>
</reference>
<dbReference type="EMBL" id="OZ035845">
    <property type="protein sequence ID" value="CAL1599916.1"/>
    <property type="molecule type" value="Genomic_DNA"/>
</dbReference>
<organism evidence="1 2">
    <name type="scientific">Knipowitschia caucasica</name>
    <name type="common">Caucasian dwarf goby</name>
    <name type="synonym">Pomatoschistus caucasicus</name>
    <dbReference type="NCBI Taxonomy" id="637954"/>
    <lineage>
        <taxon>Eukaryota</taxon>
        <taxon>Metazoa</taxon>
        <taxon>Chordata</taxon>
        <taxon>Craniata</taxon>
        <taxon>Vertebrata</taxon>
        <taxon>Euteleostomi</taxon>
        <taxon>Actinopterygii</taxon>
        <taxon>Neopterygii</taxon>
        <taxon>Teleostei</taxon>
        <taxon>Neoteleostei</taxon>
        <taxon>Acanthomorphata</taxon>
        <taxon>Gobiaria</taxon>
        <taxon>Gobiiformes</taxon>
        <taxon>Gobioidei</taxon>
        <taxon>Gobiidae</taxon>
        <taxon>Gobiinae</taxon>
        <taxon>Knipowitschia</taxon>
    </lineage>
</organism>
<accession>A0AAV2LEM1</accession>
<keyword evidence="2" id="KW-1185">Reference proteome</keyword>
<evidence type="ECO:0000313" key="2">
    <source>
        <dbReference type="Proteomes" id="UP001497482"/>
    </source>
</evidence>